<dbReference type="PANTHER" id="PTHR36455">
    <property type="match status" value="1"/>
</dbReference>
<dbReference type="RefSeq" id="WP_108620483.1">
    <property type="nucleotide sequence ID" value="NZ_CP028901.1"/>
</dbReference>
<protein>
    <recommendedName>
        <fullName evidence="3">Transposase</fullName>
    </recommendedName>
</protein>
<dbReference type="InterPro" id="IPR008878">
    <property type="entry name" value="Transposase_IS66_Orf2"/>
</dbReference>
<evidence type="ECO:0000313" key="1">
    <source>
        <dbReference type="EMBL" id="AWB33053.1"/>
    </source>
</evidence>
<dbReference type="Proteomes" id="UP000244571">
    <property type="component" value="Chromosome"/>
</dbReference>
<evidence type="ECO:0008006" key="3">
    <source>
        <dbReference type="Google" id="ProtNLM"/>
    </source>
</evidence>
<accession>A0A2R4XH72</accession>
<organism evidence="1 2">
    <name type="scientific">Orrella marina</name>
    <dbReference type="NCBI Taxonomy" id="2163011"/>
    <lineage>
        <taxon>Bacteria</taxon>
        <taxon>Pseudomonadati</taxon>
        <taxon>Pseudomonadota</taxon>
        <taxon>Betaproteobacteria</taxon>
        <taxon>Burkholderiales</taxon>
        <taxon>Alcaligenaceae</taxon>
        <taxon>Orrella</taxon>
    </lineage>
</organism>
<dbReference type="KEGG" id="boz:DBV39_04200"/>
<keyword evidence="2" id="KW-1185">Reference proteome</keyword>
<name>A0A2R4XH72_9BURK</name>
<dbReference type="Pfam" id="PF05717">
    <property type="entry name" value="TnpB_IS66"/>
    <property type="match status" value="1"/>
</dbReference>
<gene>
    <name evidence="1" type="ORF">DBV39_04200</name>
</gene>
<dbReference type="OrthoDB" id="9801450at2"/>
<dbReference type="AlphaFoldDB" id="A0A2R4XH72"/>
<dbReference type="EMBL" id="CP028901">
    <property type="protein sequence ID" value="AWB33053.1"/>
    <property type="molecule type" value="Genomic_DNA"/>
</dbReference>
<proteinExistence type="predicted"/>
<dbReference type="PANTHER" id="PTHR36455:SF1">
    <property type="entry name" value="BLR8292 PROTEIN"/>
    <property type="match status" value="1"/>
</dbReference>
<sequence>MISIEQYWLATEPIDMRAGMQTMLGKVVSVFGSAKAHHAYLFTNRRATRIKVLVSDEFGLWLMSRQLYEGAFHWQANASEARLEMTQSQFEALVLGLPWQRVSRGVMVAAA</sequence>
<reference evidence="1 2" key="1">
    <citation type="submission" date="2018-04" db="EMBL/GenBank/DDBJ databases">
        <title>Bordetella sp. HZ20 isolated from seawater.</title>
        <authorList>
            <person name="Sun C."/>
        </authorList>
    </citation>
    <scope>NUCLEOTIDE SEQUENCE [LARGE SCALE GENOMIC DNA]</scope>
    <source>
        <strain evidence="1 2">HZ20</strain>
    </source>
</reference>
<dbReference type="NCBIfam" id="NF033819">
    <property type="entry name" value="IS66_TnpB"/>
    <property type="match status" value="1"/>
</dbReference>
<evidence type="ECO:0000313" key="2">
    <source>
        <dbReference type="Proteomes" id="UP000244571"/>
    </source>
</evidence>